<keyword evidence="3" id="KW-0732">Signal</keyword>
<dbReference type="SUPFAM" id="SSF53850">
    <property type="entry name" value="Periplasmic binding protein-like II"/>
    <property type="match status" value="1"/>
</dbReference>
<dbReference type="Gene3D" id="3.40.190.10">
    <property type="entry name" value="Periplasmic binding protein-like II"/>
    <property type="match status" value="2"/>
</dbReference>
<evidence type="ECO:0000256" key="1">
    <source>
        <dbReference type="ARBA" id="ARBA00008520"/>
    </source>
</evidence>
<dbReference type="EMBL" id="SMKE01000006">
    <property type="protein sequence ID" value="TDC02492.1"/>
    <property type="molecule type" value="Genomic_DNA"/>
</dbReference>
<reference evidence="4 5" key="1">
    <citation type="submission" date="2019-02" db="EMBL/GenBank/DDBJ databases">
        <title>Draft genome sequences of novel Actinobacteria.</title>
        <authorList>
            <person name="Sahin N."/>
            <person name="Ay H."/>
            <person name="Saygin H."/>
        </authorList>
    </citation>
    <scope>NUCLEOTIDE SEQUENCE [LARGE SCALE GENOMIC DNA]</scope>
    <source>
        <strain evidence="4 5">JCM 30529</strain>
    </source>
</reference>
<organism evidence="4 5">
    <name type="scientific">Micromonospora fluostatini</name>
    <dbReference type="NCBI Taxonomy" id="1629071"/>
    <lineage>
        <taxon>Bacteria</taxon>
        <taxon>Bacillati</taxon>
        <taxon>Actinomycetota</taxon>
        <taxon>Actinomycetes</taxon>
        <taxon>Micromonosporales</taxon>
        <taxon>Micromonosporaceae</taxon>
        <taxon>Micromonospora</taxon>
    </lineage>
</organism>
<proteinExistence type="inferred from homology"/>
<dbReference type="InterPro" id="IPR006059">
    <property type="entry name" value="SBP"/>
</dbReference>
<accession>A0ABY2DMR3</accession>
<dbReference type="Proteomes" id="UP000295626">
    <property type="component" value="Unassembled WGS sequence"/>
</dbReference>
<keyword evidence="5" id="KW-1185">Reference proteome</keyword>
<protein>
    <submittedName>
        <fullName evidence="4">ABC transporter substrate-binding protein</fullName>
    </submittedName>
</protein>
<comment type="caution">
    <text evidence="4">The sequence shown here is derived from an EMBL/GenBank/DDBJ whole genome shotgun (WGS) entry which is preliminary data.</text>
</comment>
<dbReference type="PANTHER" id="PTHR30061:SF50">
    <property type="entry name" value="MALTOSE_MALTODEXTRIN-BINDING PERIPLASMIC PROTEIN"/>
    <property type="match status" value="1"/>
</dbReference>
<dbReference type="Pfam" id="PF01547">
    <property type="entry name" value="SBP_bac_1"/>
    <property type="match status" value="1"/>
</dbReference>
<dbReference type="PROSITE" id="PS51257">
    <property type="entry name" value="PROKAR_LIPOPROTEIN"/>
    <property type="match status" value="1"/>
</dbReference>
<name>A0ABY2DMR3_9ACTN</name>
<evidence type="ECO:0000256" key="2">
    <source>
        <dbReference type="ARBA" id="ARBA00022448"/>
    </source>
</evidence>
<sequence>MRPVIAVLTAALLAAGCGGPAPSEDDDGKVSGTVRLLTPIFEGADGKAVLDKQLADFKSKYPDVAVEVDYTSYGKLNEKLTTSIAGGRPYDVMLMGVGWIPPFAAKGALAELDESKQDLTKRYNERVVEPGIYQGKVYGLPIMLDTRFGLYRKDIFAEAGISAPPSTFDELREIGRKLTVRDSSGKLTRAGVDILSNDLRQTFLPLMWANGGELWTADGKPAFNSPQAVGALQLMTDIIRTDKSEDFGFTQPGATGLPLAQGRAAMMVGHNNHLLAIEEQEPELIKDDKIGFFMIRNERPAMFQGGTLATVSAKSSHPAAAKALVSFLTDEQASLAANEQRGNVPALNSLADSEYVKSNKAAQFAMENLDAAFSEGGVPAWLEIRGDFKAAIEAALLGQKTPQQALDELTAKAQAAIAKG</sequence>
<keyword evidence="2" id="KW-0813">Transport</keyword>
<evidence type="ECO:0000313" key="5">
    <source>
        <dbReference type="Proteomes" id="UP000295626"/>
    </source>
</evidence>
<evidence type="ECO:0000313" key="4">
    <source>
        <dbReference type="EMBL" id="TDC02492.1"/>
    </source>
</evidence>
<comment type="similarity">
    <text evidence="1">Belongs to the bacterial solute-binding protein 1 family.</text>
</comment>
<dbReference type="PANTHER" id="PTHR30061">
    <property type="entry name" value="MALTOSE-BINDING PERIPLASMIC PROTEIN"/>
    <property type="match status" value="1"/>
</dbReference>
<gene>
    <name evidence="4" type="ORF">E1091_00690</name>
</gene>
<evidence type="ECO:0000256" key="3">
    <source>
        <dbReference type="ARBA" id="ARBA00022729"/>
    </source>
</evidence>
<dbReference type="CDD" id="cd14748">
    <property type="entry name" value="PBP2_UgpB"/>
    <property type="match status" value="1"/>
</dbReference>